<accession>A0A8X8X3U5</accession>
<name>A0A8X8X3U5_SALSN</name>
<gene>
    <name evidence="1" type="ORF">SASPL_134048</name>
</gene>
<reference evidence="1" key="1">
    <citation type="submission" date="2018-01" db="EMBL/GenBank/DDBJ databases">
        <authorList>
            <person name="Mao J.F."/>
        </authorList>
    </citation>
    <scope>NUCLEOTIDE SEQUENCE</scope>
    <source>
        <strain evidence="1">Huo1</strain>
        <tissue evidence="1">Leaf</tissue>
    </source>
</reference>
<sequence>MVEALVCTNDWLKVDDFSLYKDLTDDDLAFYQEIEEIEKSSSHSTITQETRDGSPNLFLLVDPPNDEYKRLIFLDDFDKMKGLVFKN</sequence>
<evidence type="ECO:0008006" key="3">
    <source>
        <dbReference type="Google" id="ProtNLM"/>
    </source>
</evidence>
<comment type="caution">
    <text evidence="1">The sequence shown here is derived from an EMBL/GenBank/DDBJ whole genome shotgun (WGS) entry which is preliminary data.</text>
</comment>
<organism evidence="1">
    <name type="scientific">Salvia splendens</name>
    <name type="common">Scarlet sage</name>
    <dbReference type="NCBI Taxonomy" id="180675"/>
    <lineage>
        <taxon>Eukaryota</taxon>
        <taxon>Viridiplantae</taxon>
        <taxon>Streptophyta</taxon>
        <taxon>Embryophyta</taxon>
        <taxon>Tracheophyta</taxon>
        <taxon>Spermatophyta</taxon>
        <taxon>Magnoliopsida</taxon>
        <taxon>eudicotyledons</taxon>
        <taxon>Gunneridae</taxon>
        <taxon>Pentapetalae</taxon>
        <taxon>asterids</taxon>
        <taxon>lamiids</taxon>
        <taxon>Lamiales</taxon>
        <taxon>Lamiaceae</taxon>
        <taxon>Nepetoideae</taxon>
        <taxon>Mentheae</taxon>
        <taxon>Salviinae</taxon>
        <taxon>Salvia</taxon>
        <taxon>Salvia subgen. Calosphace</taxon>
        <taxon>core Calosphace</taxon>
    </lineage>
</organism>
<reference evidence="1" key="2">
    <citation type="submission" date="2020-08" db="EMBL/GenBank/DDBJ databases">
        <title>Plant Genome Project.</title>
        <authorList>
            <person name="Zhang R.-G."/>
        </authorList>
    </citation>
    <scope>NUCLEOTIDE SEQUENCE</scope>
    <source>
        <strain evidence="1">Huo1</strain>
        <tissue evidence="1">Leaf</tissue>
    </source>
</reference>
<protein>
    <recommendedName>
        <fullName evidence="3">HAT C-terminal dimerisation domain-containing protein</fullName>
    </recommendedName>
</protein>
<evidence type="ECO:0000313" key="1">
    <source>
        <dbReference type="EMBL" id="KAG6406446.1"/>
    </source>
</evidence>
<dbReference type="Proteomes" id="UP000298416">
    <property type="component" value="Unassembled WGS sequence"/>
</dbReference>
<dbReference type="AlphaFoldDB" id="A0A8X8X3U5"/>
<keyword evidence="2" id="KW-1185">Reference proteome</keyword>
<proteinExistence type="predicted"/>
<dbReference type="EMBL" id="PNBA02000012">
    <property type="protein sequence ID" value="KAG6406446.1"/>
    <property type="molecule type" value="Genomic_DNA"/>
</dbReference>
<evidence type="ECO:0000313" key="2">
    <source>
        <dbReference type="Proteomes" id="UP000298416"/>
    </source>
</evidence>